<dbReference type="SUPFAM" id="SSF48452">
    <property type="entry name" value="TPR-like"/>
    <property type="match status" value="1"/>
</dbReference>
<dbReference type="SMART" id="SM00028">
    <property type="entry name" value="TPR"/>
    <property type="match status" value="7"/>
</dbReference>
<feature type="domain" description="PatA-like N-terminal" evidence="2">
    <location>
        <begin position="4"/>
        <end position="160"/>
    </location>
</feature>
<feature type="repeat" description="TPR" evidence="1">
    <location>
        <begin position="413"/>
        <end position="446"/>
    </location>
</feature>
<accession>A0A1V4QGD7</accession>
<dbReference type="InterPro" id="IPR011990">
    <property type="entry name" value="TPR-like_helical_dom_sf"/>
</dbReference>
<dbReference type="Pfam" id="PF14332">
    <property type="entry name" value="DUF4388"/>
    <property type="match status" value="1"/>
</dbReference>
<dbReference type="Pfam" id="PF00515">
    <property type="entry name" value="TPR_1"/>
    <property type="match status" value="1"/>
</dbReference>
<dbReference type="SUPFAM" id="SSF81901">
    <property type="entry name" value="HCP-like"/>
    <property type="match status" value="1"/>
</dbReference>
<dbReference type="EMBL" id="MUKB01000044">
    <property type="protein sequence ID" value="OPX18071.1"/>
    <property type="molecule type" value="Genomic_DNA"/>
</dbReference>
<dbReference type="PANTHER" id="PTHR36304:SF4">
    <property type="entry name" value="DUF4388 DOMAIN-CONTAINING PROTEIN"/>
    <property type="match status" value="1"/>
</dbReference>
<evidence type="ECO:0000313" key="4">
    <source>
        <dbReference type="Proteomes" id="UP000191663"/>
    </source>
</evidence>
<comment type="caution">
    <text evidence="3">The sequence shown here is derived from an EMBL/GenBank/DDBJ whole genome shotgun (WGS) entry which is preliminary data.</text>
</comment>
<dbReference type="Proteomes" id="UP000191663">
    <property type="component" value="Unassembled WGS sequence"/>
</dbReference>
<dbReference type="SUPFAM" id="SSF160246">
    <property type="entry name" value="EspE N-terminal domain-like"/>
    <property type="match status" value="1"/>
</dbReference>
<feature type="repeat" description="TPR" evidence="1">
    <location>
        <begin position="244"/>
        <end position="277"/>
    </location>
</feature>
<feature type="repeat" description="TPR" evidence="1">
    <location>
        <begin position="345"/>
        <end position="378"/>
    </location>
</feature>
<proteinExistence type="predicted"/>
<dbReference type="Pfam" id="PF14559">
    <property type="entry name" value="TPR_19"/>
    <property type="match status" value="2"/>
</dbReference>
<dbReference type="InterPro" id="IPR037257">
    <property type="entry name" value="T2SS_E_N_sf"/>
</dbReference>
<dbReference type="Pfam" id="PF13432">
    <property type="entry name" value="TPR_16"/>
    <property type="match status" value="1"/>
</dbReference>
<dbReference type="PROSITE" id="PS50293">
    <property type="entry name" value="TPR_REGION"/>
    <property type="match status" value="1"/>
</dbReference>
<protein>
    <recommendedName>
        <fullName evidence="2">PatA-like N-terminal domain-containing protein</fullName>
    </recommendedName>
</protein>
<evidence type="ECO:0000256" key="1">
    <source>
        <dbReference type="PROSITE-ProRule" id="PRU00339"/>
    </source>
</evidence>
<feature type="repeat" description="TPR" evidence="1">
    <location>
        <begin position="480"/>
        <end position="513"/>
    </location>
</feature>
<dbReference type="InterPro" id="IPR025497">
    <property type="entry name" value="PatA-like_N"/>
</dbReference>
<reference evidence="4" key="1">
    <citation type="submission" date="2017-01" db="EMBL/GenBank/DDBJ databases">
        <title>Novel pathways for hydrocarbon cycling and metabolic interdependencies in hydrothermal sediment communities.</title>
        <authorList>
            <person name="Dombrowski N."/>
            <person name="Seitz K."/>
            <person name="Teske A."/>
            <person name="Baker B."/>
        </authorList>
    </citation>
    <scope>NUCLEOTIDE SEQUENCE [LARGE SCALE GENOMIC DNA]</scope>
</reference>
<name>A0A1V4QGD7_UNCW3</name>
<dbReference type="AlphaFoldDB" id="A0A1V4QGD7"/>
<dbReference type="PANTHER" id="PTHR36304">
    <property type="entry name" value="DOMAIN GTPASE-ACTIVATING PROTEIN, PUTATIVE-RELATED-RELATED"/>
    <property type="match status" value="1"/>
</dbReference>
<organism evidence="3 4">
    <name type="scientific">candidate division WOR-3 bacterium 4484_100</name>
    <dbReference type="NCBI Taxonomy" id="1936077"/>
    <lineage>
        <taxon>Bacteria</taxon>
        <taxon>Bacteria division WOR-3</taxon>
    </lineage>
</organism>
<keyword evidence="1" id="KW-0802">TPR repeat</keyword>
<dbReference type="InterPro" id="IPR019734">
    <property type="entry name" value="TPR_rpt"/>
</dbReference>
<evidence type="ECO:0000313" key="3">
    <source>
        <dbReference type="EMBL" id="OPX18071.1"/>
    </source>
</evidence>
<dbReference type="Gene3D" id="1.25.40.10">
    <property type="entry name" value="Tetratricopeptide repeat domain"/>
    <property type="match status" value="1"/>
</dbReference>
<dbReference type="PROSITE" id="PS50005">
    <property type="entry name" value="TPR"/>
    <property type="match status" value="4"/>
</dbReference>
<sequence length="529" mass="60438">MAIKGSLSEASLPDVIQLLTYSLKSGCLSVTDGKNFGNIFIKDGKIIFATILNRKERLGDILVLKNQIDNEILSRALEIKKSNKKKRLGEILIEMGAITEEALSQALKEQIEQTIFTMLTWEKGYFNFEADLLPDPDQYTVQLSSQELLLEGARRIDEWRKIEDKLPPFETPLVKKENVDNIPLTEQESKIMALVDGTRSIDEILKLSEYDFFETCRTIYGLLSAGFLEKPETPVMKKESAGDITEYKNLGFAFFKTEMLEEATREYNRVLEIKPDDPEALLFLGLISIINKDYEKARDYLSRSLDAEKRLSTLLNLAFVNNKLGHPDKALELLLQAEALAPDNPKVQCNLGITYFKMNDLDKSAEVFNSLKENSPEFVTPYIYLAYIKAGQEDFIKAAELLTEAIDKFPRNAFLKNNLAVLYEQIDRPEEAEKLYREALESDPYNYKVCKNFADFYYEAQILGAAKELYERIPESDADWQVLFNLGNIYLRQGNGEQALELWNKALTLSPENKLILRNIELLKQSSGK</sequence>
<evidence type="ECO:0000259" key="2">
    <source>
        <dbReference type="Pfam" id="PF14332"/>
    </source>
</evidence>
<gene>
    <name evidence="3" type="ORF">BXT86_03110</name>
</gene>